<organism evidence="2 3">
    <name type="scientific">Senna tora</name>
    <dbReference type="NCBI Taxonomy" id="362788"/>
    <lineage>
        <taxon>Eukaryota</taxon>
        <taxon>Viridiplantae</taxon>
        <taxon>Streptophyta</taxon>
        <taxon>Embryophyta</taxon>
        <taxon>Tracheophyta</taxon>
        <taxon>Spermatophyta</taxon>
        <taxon>Magnoliopsida</taxon>
        <taxon>eudicotyledons</taxon>
        <taxon>Gunneridae</taxon>
        <taxon>Pentapetalae</taxon>
        <taxon>rosids</taxon>
        <taxon>fabids</taxon>
        <taxon>Fabales</taxon>
        <taxon>Fabaceae</taxon>
        <taxon>Caesalpinioideae</taxon>
        <taxon>Cassia clade</taxon>
        <taxon>Senna</taxon>
    </lineage>
</organism>
<accession>A0A834XE85</accession>
<dbReference type="SUPFAM" id="SSF81383">
    <property type="entry name" value="F-box domain"/>
    <property type="match status" value="1"/>
</dbReference>
<dbReference type="InterPro" id="IPR053197">
    <property type="entry name" value="F-box_SCFL_complex_component"/>
</dbReference>
<dbReference type="InterPro" id="IPR001810">
    <property type="entry name" value="F-box_dom"/>
</dbReference>
<evidence type="ECO:0000313" key="2">
    <source>
        <dbReference type="EMBL" id="KAF7842764.1"/>
    </source>
</evidence>
<dbReference type="PANTHER" id="PTHR34223">
    <property type="entry name" value="OS11G0201299 PROTEIN"/>
    <property type="match status" value="1"/>
</dbReference>
<evidence type="ECO:0000259" key="1">
    <source>
        <dbReference type="PROSITE" id="PS50181"/>
    </source>
</evidence>
<dbReference type="PROSITE" id="PS50181">
    <property type="entry name" value="FBOX"/>
    <property type="match status" value="1"/>
</dbReference>
<dbReference type="OrthoDB" id="1848700at2759"/>
<evidence type="ECO:0000313" key="3">
    <source>
        <dbReference type="Proteomes" id="UP000634136"/>
    </source>
</evidence>
<dbReference type="Pfam" id="PF00646">
    <property type="entry name" value="F-box"/>
    <property type="match status" value="1"/>
</dbReference>
<dbReference type="Gene3D" id="1.20.1280.50">
    <property type="match status" value="1"/>
</dbReference>
<feature type="domain" description="F-box" evidence="1">
    <location>
        <begin position="2"/>
        <end position="50"/>
    </location>
</feature>
<proteinExistence type="predicted"/>
<name>A0A834XE85_9FABA</name>
<dbReference type="InterPro" id="IPR036047">
    <property type="entry name" value="F-box-like_dom_sf"/>
</dbReference>
<dbReference type="SMART" id="SM00256">
    <property type="entry name" value="FBOX"/>
    <property type="match status" value="1"/>
</dbReference>
<keyword evidence="3" id="KW-1185">Reference proteome</keyword>
<dbReference type="SUPFAM" id="SSF52047">
    <property type="entry name" value="RNI-like"/>
    <property type="match status" value="1"/>
</dbReference>
<dbReference type="AlphaFoldDB" id="A0A834XE85"/>
<dbReference type="CDD" id="cd22160">
    <property type="entry name" value="F-box_AtFBL13-like"/>
    <property type="match status" value="1"/>
</dbReference>
<protein>
    <submittedName>
        <fullName evidence="2">F-box/LRR-repeat protein 25-like</fullName>
    </submittedName>
</protein>
<dbReference type="PANTHER" id="PTHR34223:SF51">
    <property type="entry name" value="OS06G0556300 PROTEIN"/>
    <property type="match status" value="1"/>
</dbReference>
<reference evidence="2" key="1">
    <citation type="submission" date="2020-09" db="EMBL/GenBank/DDBJ databases">
        <title>Genome-Enabled Discovery of Anthraquinone Biosynthesis in Senna tora.</title>
        <authorList>
            <person name="Kang S.-H."/>
            <person name="Pandey R.P."/>
            <person name="Lee C.-M."/>
            <person name="Sim J.-S."/>
            <person name="Jeong J.-T."/>
            <person name="Choi B.-S."/>
            <person name="Jung M."/>
            <person name="Ginzburg D."/>
            <person name="Zhao K."/>
            <person name="Won S.Y."/>
            <person name="Oh T.-J."/>
            <person name="Yu Y."/>
            <person name="Kim N.-H."/>
            <person name="Lee O.R."/>
            <person name="Lee T.-H."/>
            <person name="Bashyal P."/>
            <person name="Kim T.-S."/>
            <person name="Lee W.-H."/>
            <person name="Kawkins C."/>
            <person name="Kim C.-K."/>
            <person name="Kim J.S."/>
            <person name="Ahn B.O."/>
            <person name="Rhee S.Y."/>
            <person name="Sohng J.K."/>
        </authorList>
    </citation>
    <scope>NUCLEOTIDE SEQUENCE</scope>
    <source>
        <tissue evidence="2">Leaf</tissue>
    </source>
</reference>
<gene>
    <name evidence="2" type="ORF">G2W53_005062</name>
</gene>
<dbReference type="InterPro" id="IPR053781">
    <property type="entry name" value="F-box_AtFBL13-like"/>
</dbReference>
<sequence>MEDRLSTLPDEVIHLILSFLKTKLAVQTCVLSKRWRSLWTGILTLHFKESSFSNYVSFIKFLNHVFLHKDHSKTILQFKISSSYISDYTISRLVLDFLVKHDRDIQDLVISSYIYQWEFLSPSYWDLFHTWDSLKTLSLEYICIPINVEYGFVSLMSLHLYNCELVDDYDYSLDRILAGNIKITAPQLKEFKMSYLFFEDPVDPHFKMILSFPKLLSFCFEGNELLHISFLHHPVLQKLTVDYDVCLPSQSDYKHLINIFGAIGGAKFVTLSEKTICVLSKVPDVAKGKQPPFCEIQELKIIVTRIMSEMGNKFSFTVPSCVITYLLSKSPSSKGVTLVYQDYEKQYSNFPDALFHASPSSIISSDGHRRFRSAMHDPDDHFLASTIINRL</sequence>
<dbReference type="Proteomes" id="UP000634136">
    <property type="component" value="Unassembled WGS sequence"/>
</dbReference>
<dbReference type="EMBL" id="JAAIUW010000002">
    <property type="protein sequence ID" value="KAF7842764.1"/>
    <property type="molecule type" value="Genomic_DNA"/>
</dbReference>
<comment type="caution">
    <text evidence="2">The sequence shown here is derived from an EMBL/GenBank/DDBJ whole genome shotgun (WGS) entry which is preliminary data.</text>
</comment>